<sequence>MSNYLFVFGLSACDICNGQPTWMQMSKFGDVFKALTVSYLNFVDTDLSPKTGLEGPKWACKRATVAAQLWPFQLSSVALLQVRRARIRKSAGFSGILKPVFRSGWSFLAEVFLLIFFTVIRHLVKMPFTDFCVLSSLTYFDLELKKRLRMSSPSVIRFAPHGVPLLHQCYLTIFSNLN</sequence>
<evidence type="ECO:0000313" key="2">
    <source>
        <dbReference type="Proteomes" id="UP000255283"/>
    </source>
</evidence>
<dbReference type="EMBL" id="UGTJ01000001">
    <property type="protein sequence ID" value="SUB80196.1"/>
    <property type="molecule type" value="Genomic_DNA"/>
</dbReference>
<accession>A0AAQ1UIU8</accession>
<gene>
    <name evidence="1" type="ORF">NCTC13063_01479</name>
</gene>
<dbReference type="AlphaFoldDB" id="A0AAQ1UIU8"/>
<evidence type="ECO:0000313" key="1">
    <source>
        <dbReference type="EMBL" id="SUB80196.1"/>
    </source>
</evidence>
<reference evidence="1 2" key="1">
    <citation type="submission" date="2018-06" db="EMBL/GenBank/DDBJ databases">
        <authorList>
            <consortium name="Pathogen Informatics"/>
            <person name="Doyle S."/>
        </authorList>
    </citation>
    <scope>NUCLEOTIDE SEQUENCE [LARGE SCALE GENOMIC DNA]</scope>
    <source>
        <strain evidence="1 2">NCTC13063</strain>
    </source>
</reference>
<proteinExistence type="predicted"/>
<dbReference type="Proteomes" id="UP000255283">
    <property type="component" value="Unassembled WGS sequence"/>
</dbReference>
<organism evidence="1 2">
    <name type="scientific">Segatella buccae</name>
    <dbReference type="NCBI Taxonomy" id="28126"/>
    <lineage>
        <taxon>Bacteria</taxon>
        <taxon>Pseudomonadati</taxon>
        <taxon>Bacteroidota</taxon>
        <taxon>Bacteroidia</taxon>
        <taxon>Bacteroidales</taxon>
        <taxon>Prevotellaceae</taxon>
        <taxon>Segatella</taxon>
    </lineage>
</organism>
<protein>
    <submittedName>
        <fullName evidence="1">Uncharacterized protein</fullName>
    </submittedName>
</protein>
<name>A0AAQ1UIU8_9BACT</name>
<comment type="caution">
    <text evidence="1">The sequence shown here is derived from an EMBL/GenBank/DDBJ whole genome shotgun (WGS) entry which is preliminary data.</text>
</comment>